<keyword evidence="2" id="KW-1133">Transmembrane helix</keyword>
<feature type="transmembrane region" description="Helical" evidence="2">
    <location>
        <begin position="108"/>
        <end position="129"/>
    </location>
</feature>
<evidence type="ECO:0000313" key="5">
    <source>
        <dbReference type="Proteomes" id="UP001575652"/>
    </source>
</evidence>
<reference evidence="4 5" key="1">
    <citation type="submission" date="2024-09" db="EMBL/GenBank/DDBJ databases">
        <authorList>
            <person name="Salinas-Garcia M.A."/>
            <person name="Prieme A."/>
        </authorList>
    </citation>
    <scope>NUCLEOTIDE SEQUENCE [LARGE SCALE GENOMIC DNA]</scope>
    <source>
        <strain evidence="4 5">DSM 21081</strain>
    </source>
</reference>
<name>A0ABV4USN1_9MICC</name>
<protein>
    <submittedName>
        <fullName evidence="4">VanZ family protein</fullName>
    </submittedName>
</protein>
<accession>A0ABV4USN1</accession>
<comment type="caution">
    <text evidence="4">The sequence shown here is derived from an EMBL/GenBank/DDBJ whole genome shotgun (WGS) entry which is preliminary data.</text>
</comment>
<keyword evidence="2" id="KW-0472">Membrane</keyword>
<dbReference type="InterPro" id="IPR006976">
    <property type="entry name" value="VanZ-like"/>
</dbReference>
<organism evidence="4 5">
    <name type="scientific">Arthrobacter halodurans</name>
    <dbReference type="NCBI Taxonomy" id="516699"/>
    <lineage>
        <taxon>Bacteria</taxon>
        <taxon>Bacillati</taxon>
        <taxon>Actinomycetota</taxon>
        <taxon>Actinomycetes</taxon>
        <taxon>Micrococcales</taxon>
        <taxon>Micrococcaceae</taxon>
        <taxon>Arthrobacter</taxon>
    </lineage>
</organism>
<gene>
    <name evidence="4" type="ORF">ACETWP_11700</name>
</gene>
<keyword evidence="5" id="KW-1185">Reference proteome</keyword>
<dbReference type="EMBL" id="JBHDLJ010000009">
    <property type="protein sequence ID" value="MFB0835252.1"/>
    <property type="molecule type" value="Genomic_DNA"/>
</dbReference>
<evidence type="ECO:0000256" key="1">
    <source>
        <dbReference type="SAM" id="MobiDB-lite"/>
    </source>
</evidence>
<feature type="region of interest" description="Disordered" evidence="1">
    <location>
        <begin position="134"/>
        <end position="154"/>
    </location>
</feature>
<feature type="domain" description="VanZ-like" evidence="3">
    <location>
        <begin position="5"/>
        <end position="121"/>
    </location>
</feature>
<evidence type="ECO:0000313" key="4">
    <source>
        <dbReference type="EMBL" id="MFB0835252.1"/>
    </source>
</evidence>
<feature type="transmembrane region" description="Helical" evidence="2">
    <location>
        <begin position="48"/>
        <end position="69"/>
    </location>
</feature>
<sequence length="154" mass="15966">MPAAAYAAALTAVVFWPVPVDRHAAGTLSRVLAWLHGAGIPAWFDYGLVEWLANVAMFVPFGFLAAAVLAPRRWWLAPVCALGASLAIELVQHAALPERFASVADVGANTLGAAVGVLACLALFPAVAARLDVSGHGRSAPPRRPPSGNRGGRP</sequence>
<feature type="transmembrane region" description="Helical" evidence="2">
    <location>
        <begin position="76"/>
        <end position="96"/>
    </location>
</feature>
<evidence type="ECO:0000256" key="2">
    <source>
        <dbReference type="SAM" id="Phobius"/>
    </source>
</evidence>
<proteinExistence type="predicted"/>
<dbReference type="Pfam" id="PF04892">
    <property type="entry name" value="VanZ"/>
    <property type="match status" value="1"/>
</dbReference>
<dbReference type="RefSeq" id="WP_373972429.1">
    <property type="nucleotide sequence ID" value="NZ_JBHDLJ010000009.1"/>
</dbReference>
<dbReference type="Proteomes" id="UP001575652">
    <property type="component" value="Unassembled WGS sequence"/>
</dbReference>
<keyword evidence="2" id="KW-0812">Transmembrane</keyword>
<evidence type="ECO:0000259" key="3">
    <source>
        <dbReference type="Pfam" id="PF04892"/>
    </source>
</evidence>